<dbReference type="EMBL" id="JAGGNH010000007">
    <property type="protein sequence ID" value="KAJ0967869.1"/>
    <property type="molecule type" value="Genomic_DNA"/>
</dbReference>
<keyword evidence="3" id="KW-1185">Reference proteome</keyword>
<feature type="region of interest" description="Disordered" evidence="1">
    <location>
        <begin position="34"/>
        <end position="63"/>
    </location>
</feature>
<feature type="region of interest" description="Disordered" evidence="1">
    <location>
        <begin position="1"/>
        <end position="21"/>
    </location>
</feature>
<dbReference type="AlphaFoldDB" id="A0A9D5C7K0"/>
<reference evidence="2" key="2">
    <citation type="journal article" date="2022" name="Hortic Res">
        <title>The genome of Dioscorea zingiberensis sheds light on the biosynthesis, origin and evolution of the medicinally important diosgenin saponins.</title>
        <authorList>
            <person name="Li Y."/>
            <person name="Tan C."/>
            <person name="Li Z."/>
            <person name="Guo J."/>
            <person name="Li S."/>
            <person name="Chen X."/>
            <person name="Wang C."/>
            <person name="Dai X."/>
            <person name="Yang H."/>
            <person name="Song W."/>
            <person name="Hou L."/>
            <person name="Xu J."/>
            <person name="Tong Z."/>
            <person name="Xu A."/>
            <person name="Yuan X."/>
            <person name="Wang W."/>
            <person name="Yang Q."/>
            <person name="Chen L."/>
            <person name="Sun Z."/>
            <person name="Wang K."/>
            <person name="Pan B."/>
            <person name="Chen J."/>
            <person name="Bao Y."/>
            <person name="Liu F."/>
            <person name="Qi X."/>
            <person name="Gang D.R."/>
            <person name="Wen J."/>
            <person name="Li J."/>
        </authorList>
    </citation>
    <scope>NUCLEOTIDE SEQUENCE</scope>
    <source>
        <strain evidence="2">Dzin_1.0</strain>
    </source>
</reference>
<sequence length="123" mass="13915">MRQRREQDTVNTPSHGNTIDEIDLLVSQNTTKLENLGENAVEDETSPTNQQSQSNIPSSSKSKKGVDVWAMLTELGISQPFLGEAYTFLIEQPKKLEGLIRSPNEYRKDLLLSWMRRDHDGGN</sequence>
<gene>
    <name evidence="2" type="ORF">J5N97_024786</name>
</gene>
<dbReference type="OrthoDB" id="991895at2759"/>
<feature type="compositionally biased region" description="Low complexity" evidence="1">
    <location>
        <begin position="46"/>
        <end position="60"/>
    </location>
</feature>
<comment type="caution">
    <text evidence="2">The sequence shown here is derived from an EMBL/GenBank/DDBJ whole genome shotgun (WGS) entry which is preliminary data.</text>
</comment>
<reference evidence="2" key="1">
    <citation type="submission" date="2021-03" db="EMBL/GenBank/DDBJ databases">
        <authorList>
            <person name="Li Z."/>
            <person name="Yang C."/>
        </authorList>
    </citation>
    <scope>NUCLEOTIDE SEQUENCE</scope>
    <source>
        <strain evidence="2">Dzin_1.0</strain>
        <tissue evidence="2">Leaf</tissue>
    </source>
</reference>
<accession>A0A9D5C7K0</accession>
<evidence type="ECO:0000313" key="3">
    <source>
        <dbReference type="Proteomes" id="UP001085076"/>
    </source>
</evidence>
<protein>
    <submittedName>
        <fullName evidence="2">Uncharacterized protein</fullName>
    </submittedName>
</protein>
<evidence type="ECO:0000256" key="1">
    <source>
        <dbReference type="SAM" id="MobiDB-lite"/>
    </source>
</evidence>
<evidence type="ECO:0000313" key="2">
    <source>
        <dbReference type="EMBL" id="KAJ0967869.1"/>
    </source>
</evidence>
<dbReference type="Proteomes" id="UP001085076">
    <property type="component" value="Miscellaneous, Linkage group lg07"/>
</dbReference>
<organism evidence="2 3">
    <name type="scientific">Dioscorea zingiberensis</name>
    <dbReference type="NCBI Taxonomy" id="325984"/>
    <lineage>
        <taxon>Eukaryota</taxon>
        <taxon>Viridiplantae</taxon>
        <taxon>Streptophyta</taxon>
        <taxon>Embryophyta</taxon>
        <taxon>Tracheophyta</taxon>
        <taxon>Spermatophyta</taxon>
        <taxon>Magnoliopsida</taxon>
        <taxon>Liliopsida</taxon>
        <taxon>Dioscoreales</taxon>
        <taxon>Dioscoreaceae</taxon>
        <taxon>Dioscorea</taxon>
    </lineage>
</organism>
<name>A0A9D5C7K0_9LILI</name>
<proteinExistence type="predicted"/>